<organism evidence="2 3">
    <name type="scientific">Parascaris equorum</name>
    <name type="common">Equine roundworm</name>
    <dbReference type="NCBI Taxonomy" id="6256"/>
    <lineage>
        <taxon>Eukaryota</taxon>
        <taxon>Metazoa</taxon>
        <taxon>Ecdysozoa</taxon>
        <taxon>Nematoda</taxon>
        <taxon>Chromadorea</taxon>
        <taxon>Rhabditida</taxon>
        <taxon>Spirurina</taxon>
        <taxon>Ascaridomorpha</taxon>
        <taxon>Ascaridoidea</taxon>
        <taxon>Ascarididae</taxon>
        <taxon>Parascaris</taxon>
    </lineage>
</organism>
<dbReference type="SUPFAM" id="SSF48726">
    <property type="entry name" value="Immunoglobulin"/>
    <property type="match status" value="2"/>
</dbReference>
<feature type="domain" description="Ig-like" evidence="1">
    <location>
        <begin position="134"/>
        <end position="170"/>
    </location>
</feature>
<keyword evidence="2" id="KW-1185">Reference proteome</keyword>
<dbReference type="Gene3D" id="2.60.40.10">
    <property type="entry name" value="Immunoglobulins"/>
    <property type="match status" value="1"/>
</dbReference>
<evidence type="ECO:0000313" key="3">
    <source>
        <dbReference type="WBParaSite" id="PEQ_0000214301-mRNA-1"/>
    </source>
</evidence>
<sequence>MDPSLVKGFKVKCEAVGDPLPTISWLVDEHPFTDSYNEFTVQDHINDLTTTSEVFVPSRTRSEVFTCIGSNNIGSARASTEVQILGPGNAPTDIAATTDSLGLHVSWNPPSNLNGKIQVDTQLPLKTQIVLLNPAANISGTNRLLVEPGEDIEFKCIVEGRPPPHIFVYWSDGRQRHVWPFFRMLQNL</sequence>
<feature type="domain" description="Ig-like" evidence="1">
    <location>
        <begin position="1"/>
        <end position="83"/>
    </location>
</feature>
<name>A0A914R7A2_PAREQ</name>
<reference evidence="3" key="1">
    <citation type="submission" date="2022-11" db="UniProtKB">
        <authorList>
            <consortium name="WormBaseParasite"/>
        </authorList>
    </citation>
    <scope>IDENTIFICATION</scope>
</reference>
<protein>
    <submittedName>
        <fullName evidence="3">Ig-like domain-containing protein</fullName>
    </submittedName>
</protein>
<dbReference type="PROSITE" id="PS50835">
    <property type="entry name" value="IG_LIKE"/>
    <property type="match status" value="2"/>
</dbReference>
<evidence type="ECO:0000259" key="1">
    <source>
        <dbReference type="PROSITE" id="PS50835"/>
    </source>
</evidence>
<dbReference type="InterPro" id="IPR013783">
    <property type="entry name" value="Ig-like_fold"/>
</dbReference>
<dbReference type="InterPro" id="IPR036179">
    <property type="entry name" value="Ig-like_dom_sf"/>
</dbReference>
<dbReference type="AlphaFoldDB" id="A0A914R7A2"/>
<evidence type="ECO:0000313" key="2">
    <source>
        <dbReference type="Proteomes" id="UP000887564"/>
    </source>
</evidence>
<dbReference type="Proteomes" id="UP000887564">
    <property type="component" value="Unplaced"/>
</dbReference>
<dbReference type="InterPro" id="IPR007110">
    <property type="entry name" value="Ig-like_dom"/>
</dbReference>
<dbReference type="WBParaSite" id="PEQ_0000214301-mRNA-1">
    <property type="protein sequence ID" value="PEQ_0000214301-mRNA-1"/>
    <property type="gene ID" value="PEQ_0000214301"/>
</dbReference>
<accession>A0A914R7A2</accession>
<proteinExistence type="predicted"/>